<dbReference type="InterPro" id="IPR014048">
    <property type="entry name" value="MethylDNA_cys_MeTrfase_DNA-bd"/>
</dbReference>
<dbReference type="InterPro" id="IPR036388">
    <property type="entry name" value="WH-like_DNA-bd_sf"/>
</dbReference>
<dbReference type="Gene3D" id="3.30.160.70">
    <property type="entry name" value="Methylated DNA-protein cysteine methyltransferase domain"/>
    <property type="match status" value="1"/>
</dbReference>
<dbReference type="GO" id="GO:0032259">
    <property type="term" value="P:methylation"/>
    <property type="evidence" value="ECO:0007669"/>
    <property type="project" value="UniProtKB-KW"/>
</dbReference>
<dbReference type="Gene3D" id="1.10.10.10">
    <property type="entry name" value="Winged helix-like DNA-binding domain superfamily/Winged helix DNA-binding domain"/>
    <property type="match status" value="1"/>
</dbReference>
<feature type="domain" description="Methylated-DNA-[protein]-cysteine S-methyltransferase DNA binding" evidence="11">
    <location>
        <begin position="124"/>
        <end position="203"/>
    </location>
</feature>
<comment type="function">
    <text evidence="9">Involved in the cellular defense against the biological effects of O6-methylguanine (O6-MeG) and O4-methylthymine (O4-MeT) in DNA. Repairs the methylated nucleobase in DNA by stoichiometrically transferring the methyl group to a cysteine residue in the enzyme. This is a suicide reaction: the enzyme is irreversibly inactivated.</text>
</comment>
<dbReference type="InterPro" id="IPR023546">
    <property type="entry name" value="MGMT"/>
</dbReference>
<evidence type="ECO:0000256" key="3">
    <source>
        <dbReference type="ARBA" id="ARBA00022490"/>
    </source>
</evidence>
<dbReference type="SUPFAM" id="SSF53155">
    <property type="entry name" value="Methylated DNA-protein cysteine methyltransferase domain"/>
    <property type="match status" value="1"/>
</dbReference>
<evidence type="ECO:0000313" key="12">
    <source>
        <dbReference type="EMBL" id="SBN37962.1"/>
    </source>
</evidence>
<dbReference type="GO" id="GO:0006307">
    <property type="term" value="P:DNA alkylation repair"/>
    <property type="evidence" value="ECO:0007669"/>
    <property type="project" value="UniProtKB-UniRule"/>
</dbReference>
<keyword evidence="5 9" id="KW-0808">Transferase</keyword>
<comment type="catalytic activity">
    <reaction evidence="1 9">
        <text>a 4-O-methyl-thymidine in DNA + L-cysteinyl-[protein] = a thymidine in DNA + S-methyl-L-cysteinyl-[protein]</text>
        <dbReference type="Rhea" id="RHEA:53428"/>
        <dbReference type="Rhea" id="RHEA-COMP:10131"/>
        <dbReference type="Rhea" id="RHEA-COMP:10132"/>
        <dbReference type="Rhea" id="RHEA-COMP:13555"/>
        <dbReference type="Rhea" id="RHEA-COMP:13556"/>
        <dbReference type="ChEBI" id="CHEBI:29950"/>
        <dbReference type="ChEBI" id="CHEBI:82612"/>
        <dbReference type="ChEBI" id="CHEBI:137386"/>
        <dbReference type="ChEBI" id="CHEBI:137387"/>
        <dbReference type="EC" id="2.1.1.63"/>
    </reaction>
</comment>
<name>A0A2C7YIR6_9ACTN</name>
<feature type="active site" description="Nucleophile; methyl group acceptor" evidence="9">
    <location>
        <position position="175"/>
    </location>
</feature>
<reference evidence="12" key="1">
    <citation type="submission" date="2016-05" db="EMBL/GenBank/DDBJ databases">
        <authorList>
            <person name="Lavstsen T."/>
            <person name="Jespersen J.S."/>
        </authorList>
    </citation>
    <scope>NUCLEOTIDE SEQUENCE</scope>
    <source>
        <strain evidence="12">PFRJS10</strain>
    </source>
</reference>
<protein>
    <recommendedName>
        <fullName evidence="9">Methylated-DNA--protein-cysteine methyltransferase</fullName>
        <ecNumber evidence="9">2.1.1.63</ecNumber>
    </recommendedName>
    <alternativeName>
        <fullName evidence="9">6-O-methylguanine-DNA methyltransferase</fullName>
        <shortName evidence="9">MGMT</shortName>
    </alternativeName>
    <alternativeName>
        <fullName evidence="9">O-6-methylguanine-DNA-alkyltransferase</fullName>
    </alternativeName>
</protein>
<reference evidence="13 14" key="2">
    <citation type="submission" date="2016-09" db="EMBL/GenBank/DDBJ databases">
        <authorList>
            <person name="Laine KS P."/>
        </authorList>
    </citation>
    <scope>NUCLEOTIDE SEQUENCE [LARGE SCALE GENOMIC DNA]</scope>
    <source>
        <strain evidence="13">PFRJS-23</strain>
    </source>
</reference>
<dbReference type="InterPro" id="IPR036631">
    <property type="entry name" value="MGMT_N_sf"/>
</dbReference>
<accession>A0A2C7YIR6</accession>
<dbReference type="HAMAP" id="MF_00772">
    <property type="entry name" value="OGT"/>
    <property type="match status" value="1"/>
</dbReference>
<evidence type="ECO:0000256" key="10">
    <source>
        <dbReference type="SAM" id="MobiDB-lite"/>
    </source>
</evidence>
<comment type="catalytic activity">
    <reaction evidence="8 9">
        <text>a 6-O-methyl-2'-deoxyguanosine in DNA + L-cysteinyl-[protein] = S-methyl-L-cysteinyl-[protein] + a 2'-deoxyguanosine in DNA</text>
        <dbReference type="Rhea" id="RHEA:24000"/>
        <dbReference type="Rhea" id="RHEA-COMP:10131"/>
        <dbReference type="Rhea" id="RHEA-COMP:10132"/>
        <dbReference type="Rhea" id="RHEA-COMP:11367"/>
        <dbReference type="Rhea" id="RHEA-COMP:11368"/>
        <dbReference type="ChEBI" id="CHEBI:29950"/>
        <dbReference type="ChEBI" id="CHEBI:82612"/>
        <dbReference type="ChEBI" id="CHEBI:85445"/>
        <dbReference type="ChEBI" id="CHEBI:85448"/>
        <dbReference type="EC" id="2.1.1.63"/>
    </reaction>
</comment>
<evidence type="ECO:0000256" key="2">
    <source>
        <dbReference type="ARBA" id="ARBA00008711"/>
    </source>
</evidence>
<evidence type="ECO:0000256" key="9">
    <source>
        <dbReference type="HAMAP-Rule" id="MF_00772"/>
    </source>
</evidence>
<dbReference type="EC" id="2.1.1.63" evidence="9"/>
<evidence type="ECO:0000313" key="13">
    <source>
        <dbReference type="EMBL" id="SCQ75154.1"/>
    </source>
</evidence>
<dbReference type="GO" id="GO:0005737">
    <property type="term" value="C:cytoplasm"/>
    <property type="evidence" value="ECO:0007669"/>
    <property type="project" value="UniProtKB-SubCell"/>
</dbReference>
<dbReference type="NCBIfam" id="TIGR00589">
    <property type="entry name" value="ogt"/>
    <property type="match status" value="1"/>
</dbReference>
<evidence type="ECO:0000256" key="4">
    <source>
        <dbReference type="ARBA" id="ARBA00022603"/>
    </source>
</evidence>
<dbReference type="PROSITE" id="PS00374">
    <property type="entry name" value="MGMT"/>
    <property type="match status" value="1"/>
</dbReference>
<dbReference type="FunFam" id="1.10.10.10:FF:000214">
    <property type="entry name" value="Methylated-DNA--protein-cysteine methyltransferase"/>
    <property type="match status" value="1"/>
</dbReference>
<comment type="similarity">
    <text evidence="2 9">Belongs to the MGMT family.</text>
</comment>
<dbReference type="PANTHER" id="PTHR10815">
    <property type="entry name" value="METHYLATED-DNA--PROTEIN-CYSTEINE METHYLTRANSFERASE"/>
    <property type="match status" value="1"/>
</dbReference>
<comment type="miscellaneous">
    <text evidence="9">This enzyme catalyzes only one turnover and therefore is not strictly catalytic. According to one definition, an enzyme is a biocatalyst that acts repeatedly and over many reaction cycles.</text>
</comment>
<evidence type="ECO:0000256" key="1">
    <source>
        <dbReference type="ARBA" id="ARBA00001286"/>
    </source>
</evidence>
<feature type="region of interest" description="Disordered" evidence="10">
    <location>
        <begin position="1"/>
        <end position="35"/>
    </location>
</feature>
<dbReference type="EMBL" id="LT576035">
    <property type="protein sequence ID" value="SBN37962.1"/>
    <property type="molecule type" value="Genomic_DNA"/>
</dbReference>
<dbReference type="InterPro" id="IPR001497">
    <property type="entry name" value="MethylDNA_cys_MeTrfase_AS"/>
</dbReference>
<dbReference type="PANTHER" id="PTHR10815:SF5">
    <property type="entry name" value="METHYLATED-DNA--PROTEIN-CYSTEINE METHYLTRANSFERASE"/>
    <property type="match status" value="1"/>
</dbReference>
<gene>
    <name evidence="12" type="ORF">PFR_JS10_319</name>
    <name evidence="13" type="ORF">PFR_JS23_371</name>
</gene>
<evidence type="ECO:0000313" key="14">
    <source>
        <dbReference type="Proteomes" id="UP000250080"/>
    </source>
</evidence>
<keyword evidence="3 9" id="KW-0963">Cytoplasm</keyword>
<organism evidence="12">
    <name type="scientific">Propionibacterium freudenreichii</name>
    <dbReference type="NCBI Taxonomy" id="1744"/>
    <lineage>
        <taxon>Bacteria</taxon>
        <taxon>Bacillati</taxon>
        <taxon>Actinomycetota</taxon>
        <taxon>Actinomycetes</taxon>
        <taxon>Propionibacteriales</taxon>
        <taxon>Propionibacteriaceae</taxon>
        <taxon>Propionibacterium</taxon>
    </lineage>
</organism>
<evidence type="ECO:0000256" key="5">
    <source>
        <dbReference type="ARBA" id="ARBA00022679"/>
    </source>
</evidence>
<feature type="compositionally biased region" description="Low complexity" evidence="10">
    <location>
        <begin position="1"/>
        <end position="15"/>
    </location>
</feature>
<evidence type="ECO:0000256" key="8">
    <source>
        <dbReference type="ARBA" id="ARBA00049348"/>
    </source>
</evidence>
<dbReference type="AlphaFoldDB" id="A0A2C7YIR6"/>
<dbReference type="RefSeq" id="WP_080516135.1">
    <property type="nucleotide sequence ID" value="NZ_CCYN01000021.1"/>
</dbReference>
<dbReference type="GO" id="GO:0003908">
    <property type="term" value="F:methylated-DNA-[protein]-cysteine S-methyltransferase activity"/>
    <property type="evidence" value="ECO:0007669"/>
    <property type="project" value="UniProtKB-UniRule"/>
</dbReference>
<dbReference type="SUPFAM" id="SSF46767">
    <property type="entry name" value="Methylated DNA-protein cysteine methyltransferase, C-terminal domain"/>
    <property type="match status" value="1"/>
</dbReference>
<dbReference type="OMA" id="LERERWW"/>
<evidence type="ECO:0000256" key="6">
    <source>
        <dbReference type="ARBA" id="ARBA00022763"/>
    </source>
</evidence>
<dbReference type="Proteomes" id="UP000250080">
    <property type="component" value="Chromosome I"/>
</dbReference>
<keyword evidence="6 9" id="KW-0227">DNA damage</keyword>
<comment type="subcellular location">
    <subcellularLocation>
        <location evidence="9">Cytoplasm</location>
    </subcellularLocation>
</comment>
<dbReference type="Pfam" id="PF01035">
    <property type="entry name" value="DNA_binding_1"/>
    <property type="match status" value="1"/>
</dbReference>
<keyword evidence="4 9" id="KW-0489">Methyltransferase</keyword>
<dbReference type="EMBL" id="LT618793">
    <property type="protein sequence ID" value="SCQ75154.1"/>
    <property type="molecule type" value="Genomic_DNA"/>
</dbReference>
<dbReference type="GeneID" id="61221479"/>
<sequence length="211" mass="21870">MTASSPSVSPAPGAPDQLGAHDQPGASTAAGASHRAGVAASRRFTRVATPLGEMILVSDGVAGGQALCGAYFTGQRHQPTSDQLGTECDAGTDPFLQAAADQLGEYFAGTRREFDLPVAARGTDFEQRVWALLRRVGFGTTTSYGQLAEQLGNRHLAQGVGQAVGHNPVSIVVPCHRVLGADGRLTGYAGGVERKQALLSLEQSALGTRLF</sequence>
<evidence type="ECO:0000259" key="11">
    <source>
        <dbReference type="Pfam" id="PF01035"/>
    </source>
</evidence>
<keyword evidence="7 9" id="KW-0234">DNA repair</keyword>
<dbReference type="InterPro" id="IPR036217">
    <property type="entry name" value="MethylDNA_cys_MeTrfase_DNAb"/>
</dbReference>
<proteinExistence type="inferred from homology"/>
<dbReference type="CDD" id="cd06445">
    <property type="entry name" value="ATase"/>
    <property type="match status" value="1"/>
</dbReference>
<evidence type="ECO:0000256" key="7">
    <source>
        <dbReference type="ARBA" id="ARBA00023204"/>
    </source>
</evidence>